<dbReference type="InterPro" id="IPR036388">
    <property type="entry name" value="WH-like_DNA-bd_sf"/>
</dbReference>
<evidence type="ECO:0000313" key="7">
    <source>
        <dbReference type="Proteomes" id="UP001225933"/>
    </source>
</evidence>
<dbReference type="AlphaFoldDB" id="A0AAJ1R777"/>
<dbReference type="InterPro" id="IPR001789">
    <property type="entry name" value="Sig_transdc_resp-reg_receiver"/>
</dbReference>
<evidence type="ECO:0000256" key="2">
    <source>
        <dbReference type="ARBA" id="ARBA00023125"/>
    </source>
</evidence>
<sequence length="214" mass="24082">MSELNSASVNVLLADDHSLIRQGIVFLLEDMDWECEIFQASSLQQLMNSIQEHPIDIAIIDAHFPDGNSITIVPEIKKISPKTKVLIFTGIEESTHSLKFLNAGADGFLSKLNEEEEISEAIKKMYTHGSYISDVTQALLRNSISNPTLINPLLSLTERELQIAEMYAEGLGNLEIANRLDVKQNTVSTIKKRIFDKLNIENIVELIDLMKNHY</sequence>
<dbReference type="PROSITE" id="PS00622">
    <property type="entry name" value="HTH_LUXR_1"/>
    <property type="match status" value="1"/>
</dbReference>
<dbReference type="InterPro" id="IPR000792">
    <property type="entry name" value="Tscrpt_reg_LuxR_C"/>
</dbReference>
<keyword evidence="2" id="KW-0238">DNA-binding</keyword>
<feature type="domain" description="Response regulatory" evidence="5">
    <location>
        <begin position="10"/>
        <end position="126"/>
    </location>
</feature>
<dbReference type="InterPro" id="IPR051015">
    <property type="entry name" value="EvgA-like"/>
</dbReference>
<name>A0AAJ1R777_9FLAO</name>
<evidence type="ECO:0000259" key="5">
    <source>
        <dbReference type="PROSITE" id="PS50110"/>
    </source>
</evidence>
<dbReference type="GO" id="GO:0003677">
    <property type="term" value="F:DNA binding"/>
    <property type="evidence" value="ECO:0007669"/>
    <property type="project" value="UniProtKB-KW"/>
</dbReference>
<keyword evidence="1 3" id="KW-0597">Phosphoprotein</keyword>
<dbReference type="SUPFAM" id="SSF52172">
    <property type="entry name" value="CheY-like"/>
    <property type="match status" value="1"/>
</dbReference>
<dbReference type="InterPro" id="IPR016032">
    <property type="entry name" value="Sig_transdc_resp-reg_C-effctor"/>
</dbReference>
<dbReference type="SUPFAM" id="SSF46894">
    <property type="entry name" value="C-terminal effector domain of the bipartite response regulators"/>
    <property type="match status" value="1"/>
</dbReference>
<dbReference type="RefSeq" id="WP_214588738.1">
    <property type="nucleotide sequence ID" value="NZ_JAUHGV010000041.1"/>
</dbReference>
<dbReference type="InterPro" id="IPR011006">
    <property type="entry name" value="CheY-like_superfamily"/>
</dbReference>
<protein>
    <submittedName>
        <fullName evidence="6">Response regulator transcription factor</fullName>
    </submittedName>
</protein>
<dbReference type="CDD" id="cd17535">
    <property type="entry name" value="REC_NarL-like"/>
    <property type="match status" value="1"/>
</dbReference>
<dbReference type="PROSITE" id="PS50110">
    <property type="entry name" value="RESPONSE_REGULATORY"/>
    <property type="match status" value="1"/>
</dbReference>
<organism evidence="6 7">
    <name type="scientific">Chryseobacterium gambrini</name>
    <dbReference type="NCBI Taxonomy" id="373672"/>
    <lineage>
        <taxon>Bacteria</taxon>
        <taxon>Pseudomonadati</taxon>
        <taxon>Bacteroidota</taxon>
        <taxon>Flavobacteriia</taxon>
        <taxon>Flavobacteriales</taxon>
        <taxon>Weeksellaceae</taxon>
        <taxon>Chryseobacterium group</taxon>
        <taxon>Chryseobacterium</taxon>
    </lineage>
</organism>
<dbReference type="PANTHER" id="PTHR45566">
    <property type="entry name" value="HTH-TYPE TRANSCRIPTIONAL REGULATOR YHJB-RELATED"/>
    <property type="match status" value="1"/>
</dbReference>
<evidence type="ECO:0000313" key="6">
    <source>
        <dbReference type="EMBL" id="MDN4014939.1"/>
    </source>
</evidence>
<evidence type="ECO:0000256" key="3">
    <source>
        <dbReference type="PROSITE-ProRule" id="PRU00169"/>
    </source>
</evidence>
<evidence type="ECO:0000259" key="4">
    <source>
        <dbReference type="PROSITE" id="PS50043"/>
    </source>
</evidence>
<reference evidence="6" key="1">
    <citation type="submission" date="2023-06" db="EMBL/GenBank/DDBJ databases">
        <title>Two Chryseobacterium gambrini strains from China.</title>
        <authorList>
            <person name="Zeng J."/>
            <person name="Wu Y."/>
        </authorList>
    </citation>
    <scope>NUCLEOTIDE SEQUENCE</scope>
    <source>
        <strain evidence="6">SQ219</strain>
    </source>
</reference>
<dbReference type="Gene3D" id="3.40.50.2300">
    <property type="match status" value="1"/>
</dbReference>
<comment type="caution">
    <text evidence="6">The sequence shown here is derived from an EMBL/GenBank/DDBJ whole genome shotgun (WGS) entry which is preliminary data.</text>
</comment>
<dbReference type="PROSITE" id="PS50043">
    <property type="entry name" value="HTH_LUXR_2"/>
    <property type="match status" value="1"/>
</dbReference>
<dbReference type="SMART" id="SM00421">
    <property type="entry name" value="HTH_LUXR"/>
    <property type="match status" value="1"/>
</dbReference>
<dbReference type="Gene3D" id="1.10.10.10">
    <property type="entry name" value="Winged helix-like DNA-binding domain superfamily/Winged helix DNA-binding domain"/>
    <property type="match status" value="1"/>
</dbReference>
<dbReference type="CDD" id="cd06170">
    <property type="entry name" value="LuxR_C_like"/>
    <property type="match status" value="1"/>
</dbReference>
<proteinExistence type="predicted"/>
<accession>A0AAJ1R777</accession>
<dbReference type="InterPro" id="IPR058245">
    <property type="entry name" value="NreC/VraR/RcsB-like_REC"/>
</dbReference>
<dbReference type="Proteomes" id="UP001225933">
    <property type="component" value="Unassembled WGS sequence"/>
</dbReference>
<dbReference type="SMART" id="SM00448">
    <property type="entry name" value="REC"/>
    <property type="match status" value="1"/>
</dbReference>
<dbReference type="Pfam" id="PF00072">
    <property type="entry name" value="Response_reg"/>
    <property type="match status" value="1"/>
</dbReference>
<evidence type="ECO:0000256" key="1">
    <source>
        <dbReference type="ARBA" id="ARBA00022553"/>
    </source>
</evidence>
<gene>
    <name evidence="6" type="ORF">QX233_20935</name>
</gene>
<dbReference type="GO" id="GO:0006355">
    <property type="term" value="P:regulation of DNA-templated transcription"/>
    <property type="evidence" value="ECO:0007669"/>
    <property type="project" value="InterPro"/>
</dbReference>
<feature type="domain" description="HTH luxR-type" evidence="4">
    <location>
        <begin position="149"/>
        <end position="214"/>
    </location>
</feature>
<dbReference type="GO" id="GO:0000160">
    <property type="term" value="P:phosphorelay signal transduction system"/>
    <property type="evidence" value="ECO:0007669"/>
    <property type="project" value="InterPro"/>
</dbReference>
<dbReference type="PANTHER" id="PTHR45566:SF2">
    <property type="entry name" value="NARL SUBFAMILY"/>
    <property type="match status" value="1"/>
</dbReference>
<dbReference type="Pfam" id="PF00196">
    <property type="entry name" value="GerE"/>
    <property type="match status" value="1"/>
</dbReference>
<feature type="modified residue" description="4-aspartylphosphate" evidence="3">
    <location>
        <position position="61"/>
    </location>
</feature>
<dbReference type="PRINTS" id="PR00038">
    <property type="entry name" value="HTHLUXR"/>
</dbReference>
<dbReference type="EMBL" id="JAUHGV010000041">
    <property type="protein sequence ID" value="MDN4014939.1"/>
    <property type="molecule type" value="Genomic_DNA"/>
</dbReference>